<gene>
    <name evidence="3" type="ORF">JCM9152_3161</name>
</gene>
<dbReference type="PANTHER" id="PTHR21180:SF32">
    <property type="entry name" value="ENDONUCLEASE_EXONUCLEASE_PHOSPHATASE FAMILY DOMAIN-CONTAINING PROTEIN 1"/>
    <property type="match status" value="1"/>
</dbReference>
<dbReference type="EMBL" id="BAUU01000022">
    <property type="protein sequence ID" value="GAE31678.1"/>
    <property type="molecule type" value="Genomic_DNA"/>
</dbReference>
<dbReference type="InterPro" id="IPR004509">
    <property type="entry name" value="Competence_ComEA_HhH"/>
</dbReference>
<dbReference type="Gene3D" id="1.10.150.310">
    <property type="entry name" value="Tex RuvX-like domain-like"/>
    <property type="match status" value="1"/>
</dbReference>
<dbReference type="GO" id="GO:0003677">
    <property type="term" value="F:DNA binding"/>
    <property type="evidence" value="ECO:0007669"/>
    <property type="project" value="InterPro"/>
</dbReference>
<dbReference type="SMART" id="SM00278">
    <property type="entry name" value="HhH1"/>
    <property type="match status" value="2"/>
</dbReference>
<keyword evidence="1" id="KW-1133">Transmembrane helix</keyword>
<evidence type="ECO:0000313" key="3">
    <source>
        <dbReference type="EMBL" id="GAE31678.1"/>
    </source>
</evidence>
<evidence type="ECO:0000259" key="2">
    <source>
        <dbReference type="SMART" id="SM00278"/>
    </source>
</evidence>
<sequence>MIKKIQRYRRHVGVGIVVLLSVVLIYLYTNPLENETVDIDWGQASLDYAGEIEDEAITEPLNELIMVDIKGEVQRPNVYSLPLGSRVYEVIELAGGLTKEADERQLNFAQVVEDEMVIYVPAFDELWDPVNIQQANGLETGKVFINTADEKELETLPGIGPQKAAAIIAYREENGPFRSVEELQSVSGIGEKSVERLEGEIDFR</sequence>
<proteinExistence type="predicted"/>
<dbReference type="InterPro" id="IPR010994">
    <property type="entry name" value="RuvA_2-like"/>
</dbReference>
<accession>W4QJ58</accession>
<dbReference type="Pfam" id="PF12836">
    <property type="entry name" value="HHH_3"/>
    <property type="match status" value="1"/>
</dbReference>
<name>W4QJ58_9BACI</name>
<feature type="domain" description="Helix-hairpin-helix DNA-binding motif class 1" evidence="2">
    <location>
        <begin position="181"/>
        <end position="200"/>
    </location>
</feature>
<evidence type="ECO:0000313" key="4">
    <source>
        <dbReference type="Proteomes" id="UP000018895"/>
    </source>
</evidence>
<dbReference type="Proteomes" id="UP000018895">
    <property type="component" value="Unassembled WGS sequence"/>
</dbReference>
<dbReference type="GO" id="GO:0015627">
    <property type="term" value="C:type II protein secretion system complex"/>
    <property type="evidence" value="ECO:0007669"/>
    <property type="project" value="TreeGrafter"/>
</dbReference>
<dbReference type="InterPro" id="IPR051675">
    <property type="entry name" value="Endo/Exo/Phosphatase_dom_1"/>
</dbReference>
<feature type="domain" description="Helix-hairpin-helix DNA-binding motif class 1" evidence="2">
    <location>
        <begin position="151"/>
        <end position="170"/>
    </location>
</feature>
<reference evidence="3" key="1">
    <citation type="journal article" date="2014" name="Genome Announc.">
        <title>Draft Genome Sequences of Three Alkaliphilic Bacillus Strains, Bacillus wakoensis JCM 9140T, Bacillus akibai JCM 9157T, and Bacillus hemicellulosilyticus JCM 9152T.</title>
        <authorList>
            <person name="Yuki M."/>
            <person name="Oshima K."/>
            <person name="Suda W."/>
            <person name="Oshida Y."/>
            <person name="Kitamura K."/>
            <person name="Iida T."/>
            <person name="Hattori M."/>
            <person name="Ohkuma M."/>
        </authorList>
    </citation>
    <scope>NUCLEOTIDE SEQUENCE [LARGE SCALE GENOMIC DNA]</scope>
    <source>
        <strain evidence="3">JCM 9152</strain>
    </source>
</reference>
<dbReference type="RefSeq" id="WP_052015976.1">
    <property type="nucleotide sequence ID" value="NZ_BAUU01000022.1"/>
</dbReference>
<keyword evidence="1" id="KW-0472">Membrane</keyword>
<dbReference type="STRING" id="1236971.JCM9152_3161"/>
<dbReference type="Pfam" id="PF10531">
    <property type="entry name" value="SLBB"/>
    <property type="match status" value="1"/>
</dbReference>
<dbReference type="GO" id="GO:0015628">
    <property type="term" value="P:protein secretion by the type II secretion system"/>
    <property type="evidence" value="ECO:0007669"/>
    <property type="project" value="TreeGrafter"/>
</dbReference>
<feature type="transmembrane region" description="Helical" evidence="1">
    <location>
        <begin position="12"/>
        <end position="29"/>
    </location>
</feature>
<keyword evidence="4" id="KW-1185">Reference proteome</keyword>
<dbReference type="PANTHER" id="PTHR21180">
    <property type="entry name" value="ENDONUCLEASE/EXONUCLEASE/PHOSPHATASE FAMILY DOMAIN-CONTAINING PROTEIN 1"/>
    <property type="match status" value="1"/>
</dbReference>
<dbReference type="AlphaFoldDB" id="W4QJ58"/>
<dbReference type="GO" id="GO:0006281">
    <property type="term" value="P:DNA repair"/>
    <property type="evidence" value="ECO:0007669"/>
    <property type="project" value="InterPro"/>
</dbReference>
<dbReference type="OrthoDB" id="9790239at2"/>
<protein>
    <submittedName>
        <fullName evidence="3">Late competence protein</fullName>
    </submittedName>
</protein>
<dbReference type="SUPFAM" id="SSF47781">
    <property type="entry name" value="RuvA domain 2-like"/>
    <property type="match status" value="1"/>
</dbReference>
<organism evidence="3 4">
    <name type="scientific">Halalkalibacter hemicellulosilyticusJCM 9152</name>
    <dbReference type="NCBI Taxonomy" id="1236971"/>
    <lineage>
        <taxon>Bacteria</taxon>
        <taxon>Bacillati</taxon>
        <taxon>Bacillota</taxon>
        <taxon>Bacilli</taxon>
        <taxon>Bacillales</taxon>
        <taxon>Bacillaceae</taxon>
        <taxon>Halalkalibacter</taxon>
    </lineage>
</organism>
<keyword evidence="1" id="KW-0812">Transmembrane</keyword>
<evidence type="ECO:0000256" key="1">
    <source>
        <dbReference type="SAM" id="Phobius"/>
    </source>
</evidence>
<comment type="caution">
    <text evidence="3">The sequence shown here is derived from an EMBL/GenBank/DDBJ whole genome shotgun (WGS) entry which is preliminary data.</text>
</comment>
<dbReference type="InterPro" id="IPR019554">
    <property type="entry name" value="Soluble_ligand-bd"/>
</dbReference>
<dbReference type="Gene3D" id="3.10.560.10">
    <property type="entry name" value="Outer membrane lipoprotein wza domain like"/>
    <property type="match status" value="1"/>
</dbReference>
<dbReference type="NCBIfam" id="TIGR00426">
    <property type="entry name" value="competence protein ComEA helix-hairpin-helix repeat region"/>
    <property type="match status" value="1"/>
</dbReference>
<dbReference type="SUPFAM" id="SSF142984">
    <property type="entry name" value="Nqo1 middle domain-like"/>
    <property type="match status" value="1"/>
</dbReference>
<dbReference type="InterPro" id="IPR003583">
    <property type="entry name" value="Hlx-hairpin-Hlx_DNA-bd_motif"/>
</dbReference>